<reference evidence="1 2" key="1">
    <citation type="journal article" date="2013" name="PLoS Genet.">
        <title>The genome and development-dependent transcriptomes of Pyronema confluens: a window into fungal evolution.</title>
        <authorList>
            <person name="Traeger S."/>
            <person name="Altegoer F."/>
            <person name="Freitag M."/>
            <person name="Gabaldon T."/>
            <person name="Kempken F."/>
            <person name="Kumar A."/>
            <person name="Marcet-Houben M."/>
            <person name="Poggeler S."/>
            <person name="Stajich J.E."/>
            <person name="Nowrousian M."/>
        </authorList>
    </citation>
    <scope>NUCLEOTIDE SEQUENCE [LARGE SCALE GENOMIC DNA]</scope>
    <source>
        <strain evidence="2">CBS 100304</strain>
        <tissue evidence="1">Vegetative mycelium</tissue>
    </source>
</reference>
<organism evidence="1 2">
    <name type="scientific">Pyronema omphalodes (strain CBS 100304)</name>
    <name type="common">Pyronema confluens</name>
    <dbReference type="NCBI Taxonomy" id="1076935"/>
    <lineage>
        <taxon>Eukaryota</taxon>
        <taxon>Fungi</taxon>
        <taxon>Dikarya</taxon>
        <taxon>Ascomycota</taxon>
        <taxon>Pezizomycotina</taxon>
        <taxon>Pezizomycetes</taxon>
        <taxon>Pezizales</taxon>
        <taxon>Pyronemataceae</taxon>
        <taxon>Pyronema</taxon>
    </lineage>
</organism>
<accession>U4LM08</accession>
<gene>
    <name evidence="1" type="ORF">PCON_14219</name>
</gene>
<sequence>MSRKYDPFRDAFLGIGYPKSCPHICPDFSTQEEYHLYLCYLHKRCRGCFAALQFISTYRFPEWYDMNTPTKIKSRYQEFKKVRRSEREEKKAKAGMTRVETMNEEIAKEKAAIRKLYWELKMQRIRFDGDISRIERSIVGEAGNK</sequence>
<dbReference type="AlphaFoldDB" id="U4LM08"/>
<dbReference type="Proteomes" id="UP000018144">
    <property type="component" value="Unassembled WGS sequence"/>
</dbReference>
<evidence type="ECO:0000313" key="1">
    <source>
        <dbReference type="EMBL" id="CCX33179.1"/>
    </source>
</evidence>
<protein>
    <submittedName>
        <fullName evidence="1">Uncharacterized protein</fullName>
    </submittedName>
</protein>
<proteinExistence type="predicted"/>
<keyword evidence="2" id="KW-1185">Reference proteome</keyword>
<evidence type="ECO:0000313" key="2">
    <source>
        <dbReference type="Proteomes" id="UP000018144"/>
    </source>
</evidence>
<name>U4LM08_PYROM</name>
<dbReference type="EMBL" id="HF936032">
    <property type="protein sequence ID" value="CCX33179.1"/>
    <property type="molecule type" value="Genomic_DNA"/>
</dbReference>